<feature type="compositionally biased region" description="Polar residues" evidence="9">
    <location>
        <begin position="1"/>
        <end position="17"/>
    </location>
</feature>
<evidence type="ECO:0000256" key="7">
    <source>
        <dbReference type="ARBA" id="ARBA00047899"/>
    </source>
</evidence>
<evidence type="ECO:0000313" key="12">
    <source>
        <dbReference type="Proteomes" id="UP000193986"/>
    </source>
</evidence>
<dbReference type="PANTHER" id="PTHR44329">
    <property type="entry name" value="SERINE/THREONINE-PROTEIN KINASE TNNI3K-RELATED"/>
    <property type="match status" value="1"/>
</dbReference>
<dbReference type="PROSITE" id="PS50011">
    <property type="entry name" value="PROTEIN_KINASE_DOM"/>
    <property type="match status" value="1"/>
</dbReference>
<dbReference type="EC" id="2.7.11.1" evidence="1"/>
<evidence type="ECO:0000313" key="11">
    <source>
        <dbReference type="EMBL" id="ORY22969.1"/>
    </source>
</evidence>
<dbReference type="InterPro" id="IPR000719">
    <property type="entry name" value="Prot_kinase_dom"/>
</dbReference>
<dbReference type="EMBL" id="MCFC01000085">
    <property type="protein sequence ID" value="ORY22969.1"/>
    <property type="molecule type" value="Genomic_DNA"/>
</dbReference>
<evidence type="ECO:0000256" key="9">
    <source>
        <dbReference type="SAM" id="MobiDB-lite"/>
    </source>
</evidence>
<dbReference type="InParanoid" id="A0A1Y2AK86"/>
<comment type="catalytic activity">
    <reaction evidence="8">
        <text>L-seryl-[protein] + ATP = O-phospho-L-seryl-[protein] + ADP + H(+)</text>
        <dbReference type="Rhea" id="RHEA:17989"/>
        <dbReference type="Rhea" id="RHEA-COMP:9863"/>
        <dbReference type="Rhea" id="RHEA-COMP:11604"/>
        <dbReference type="ChEBI" id="CHEBI:15378"/>
        <dbReference type="ChEBI" id="CHEBI:29999"/>
        <dbReference type="ChEBI" id="CHEBI:30616"/>
        <dbReference type="ChEBI" id="CHEBI:83421"/>
        <dbReference type="ChEBI" id="CHEBI:456216"/>
        <dbReference type="EC" id="2.7.11.1"/>
    </reaction>
</comment>
<dbReference type="SMART" id="SM00220">
    <property type="entry name" value="S_TKc"/>
    <property type="match status" value="1"/>
</dbReference>
<dbReference type="SUPFAM" id="SSF56112">
    <property type="entry name" value="Protein kinase-like (PK-like)"/>
    <property type="match status" value="1"/>
</dbReference>
<dbReference type="OrthoDB" id="4062651at2759"/>
<evidence type="ECO:0000256" key="6">
    <source>
        <dbReference type="ARBA" id="ARBA00022840"/>
    </source>
</evidence>
<name>A0A1Y2AK86_9TREE</name>
<proteinExistence type="predicted"/>
<gene>
    <name evidence="11" type="ORF">BCR39DRAFT_366753</name>
</gene>
<feature type="compositionally biased region" description="Polar residues" evidence="9">
    <location>
        <begin position="544"/>
        <end position="561"/>
    </location>
</feature>
<reference evidence="11 12" key="1">
    <citation type="submission" date="2016-07" db="EMBL/GenBank/DDBJ databases">
        <title>Pervasive Adenine N6-methylation of Active Genes in Fungi.</title>
        <authorList>
            <consortium name="DOE Joint Genome Institute"/>
            <person name="Mondo S.J."/>
            <person name="Dannebaum R.O."/>
            <person name="Kuo R.C."/>
            <person name="Labutti K."/>
            <person name="Haridas S."/>
            <person name="Kuo A."/>
            <person name="Salamov A."/>
            <person name="Ahrendt S.R."/>
            <person name="Lipzen A."/>
            <person name="Sullivan W."/>
            <person name="Andreopoulos W.B."/>
            <person name="Clum A."/>
            <person name="Lindquist E."/>
            <person name="Daum C."/>
            <person name="Ramamoorthy G.K."/>
            <person name="Gryganskyi A."/>
            <person name="Culley D."/>
            <person name="Magnuson J.K."/>
            <person name="James T.Y."/>
            <person name="O'Malley M.A."/>
            <person name="Stajich J.E."/>
            <person name="Spatafora J.W."/>
            <person name="Visel A."/>
            <person name="Grigoriev I.V."/>
        </authorList>
    </citation>
    <scope>NUCLEOTIDE SEQUENCE [LARGE SCALE GENOMIC DNA]</scope>
    <source>
        <strain evidence="11 12">68-887.2</strain>
    </source>
</reference>
<feature type="region of interest" description="Disordered" evidence="9">
    <location>
        <begin position="544"/>
        <end position="571"/>
    </location>
</feature>
<dbReference type="STRING" id="71784.A0A1Y2AK86"/>
<dbReference type="InterPro" id="IPR008271">
    <property type="entry name" value="Ser/Thr_kinase_AS"/>
</dbReference>
<dbReference type="GO" id="GO:0004674">
    <property type="term" value="F:protein serine/threonine kinase activity"/>
    <property type="evidence" value="ECO:0007669"/>
    <property type="project" value="UniProtKB-KW"/>
</dbReference>
<comment type="caution">
    <text evidence="11">The sequence shown here is derived from an EMBL/GenBank/DDBJ whole genome shotgun (WGS) entry which is preliminary data.</text>
</comment>
<accession>A0A1Y2AK86</accession>
<evidence type="ECO:0000256" key="5">
    <source>
        <dbReference type="ARBA" id="ARBA00022777"/>
    </source>
</evidence>
<evidence type="ECO:0000256" key="3">
    <source>
        <dbReference type="ARBA" id="ARBA00022679"/>
    </source>
</evidence>
<keyword evidence="6" id="KW-0067">ATP-binding</keyword>
<evidence type="ECO:0000256" key="1">
    <source>
        <dbReference type="ARBA" id="ARBA00012513"/>
    </source>
</evidence>
<evidence type="ECO:0000256" key="2">
    <source>
        <dbReference type="ARBA" id="ARBA00022527"/>
    </source>
</evidence>
<keyword evidence="5 11" id="KW-0418">Kinase</keyword>
<feature type="domain" description="Protein kinase" evidence="10">
    <location>
        <begin position="137"/>
        <end position="626"/>
    </location>
</feature>
<evidence type="ECO:0000256" key="4">
    <source>
        <dbReference type="ARBA" id="ARBA00022741"/>
    </source>
</evidence>
<sequence>MTTKARSDSASSRNDLFSASWAPGIPPPRPLQTSTAPPPADSSPPDEFGSLRCSSPRSSALFDNVSTSSRPLVTPSPLSLSRSSSIRRPPPLDVPIGSKEPLSPLHQSPILPPSTSLPSWQPPRPPSAEDVDMRFYPSFTYLLGSGRYASVYLASYKRGKGKERQQPDWSSAKVNVNARGDGLIGGTWRLCAAKRMAPDRESQTLGLREAFFLNRLACRADTMDESAQPLESGSVYILKLIAVKEDRDDRRYVHSRSISDVQRLTRQRSATINAAETMPTLGSFPSLPSLAQASRTDHSPSVSRLVLLLEHCPSGTLDQFLRVSPHLAGKQLWTRWALEGAAALDWVHSKGVLHADVKPGNLLLTYDLHLRLSDFGSSLLVHPEHPPVDGLGLGTLPFSPPELVDPTRNFSFPVDIFALGATLYQCISGREPYRGSRTVEMMHHVRKGALWRYEERERLSRIGTEPPSVSGSPYPSAWRGDSSVSVKRAGSLRVPTSVNRPKLGRMPSTESLRGPQSPAATKIWASWTQHPSQGPIAMLLAEGDQTSPQDAPLSRQPSLDNDSAPAPTTLPDLHPYADGSPAMLYLDGCDVVQDEVRQVIMAMVDPVPENRPSARDVCEVWRDLVLTEI</sequence>
<dbReference type="GO" id="GO:0005524">
    <property type="term" value="F:ATP binding"/>
    <property type="evidence" value="ECO:0007669"/>
    <property type="project" value="UniProtKB-KW"/>
</dbReference>
<keyword evidence="4" id="KW-0547">Nucleotide-binding</keyword>
<dbReference type="InterPro" id="IPR011009">
    <property type="entry name" value="Kinase-like_dom_sf"/>
</dbReference>
<organism evidence="11 12">
    <name type="scientific">Naematelia encephala</name>
    <dbReference type="NCBI Taxonomy" id="71784"/>
    <lineage>
        <taxon>Eukaryota</taxon>
        <taxon>Fungi</taxon>
        <taxon>Dikarya</taxon>
        <taxon>Basidiomycota</taxon>
        <taxon>Agaricomycotina</taxon>
        <taxon>Tremellomycetes</taxon>
        <taxon>Tremellales</taxon>
        <taxon>Naemateliaceae</taxon>
        <taxon>Naematelia</taxon>
    </lineage>
</organism>
<feature type="region of interest" description="Disordered" evidence="9">
    <location>
        <begin position="1"/>
        <end position="129"/>
    </location>
</feature>
<evidence type="ECO:0000259" key="10">
    <source>
        <dbReference type="PROSITE" id="PS50011"/>
    </source>
</evidence>
<comment type="catalytic activity">
    <reaction evidence="7">
        <text>L-threonyl-[protein] + ATP = O-phospho-L-threonyl-[protein] + ADP + H(+)</text>
        <dbReference type="Rhea" id="RHEA:46608"/>
        <dbReference type="Rhea" id="RHEA-COMP:11060"/>
        <dbReference type="Rhea" id="RHEA-COMP:11605"/>
        <dbReference type="ChEBI" id="CHEBI:15378"/>
        <dbReference type="ChEBI" id="CHEBI:30013"/>
        <dbReference type="ChEBI" id="CHEBI:30616"/>
        <dbReference type="ChEBI" id="CHEBI:61977"/>
        <dbReference type="ChEBI" id="CHEBI:456216"/>
        <dbReference type="EC" id="2.7.11.1"/>
    </reaction>
</comment>
<protein>
    <recommendedName>
        <fullName evidence="1">non-specific serine/threonine protein kinase</fullName>
        <ecNumber evidence="1">2.7.11.1</ecNumber>
    </recommendedName>
</protein>
<feature type="compositionally biased region" description="Low complexity" evidence="9">
    <location>
        <begin position="65"/>
        <end position="87"/>
    </location>
</feature>
<dbReference type="PANTHER" id="PTHR44329:SF285">
    <property type="entry name" value="V-MOS MOLONEY MURINE SARCOMA VIRAL ONCO HOMOLOG"/>
    <property type="match status" value="1"/>
</dbReference>
<keyword evidence="3" id="KW-0808">Transferase</keyword>
<keyword evidence="12" id="KW-1185">Reference proteome</keyword>
<keyword evidence="2" id="KW-0723">Serine/threonine-protein kinase</keyword>
<dbReference type="Pfam" id="PF00069">
    <property type="entry name" value="Pkinase"/>
    <property type="match status" value="1"/>
</dbReference>
<dbReference type="AlphaFoldDB" id="A0A1Y2AK86"/>
<dbReference type="Gene3D" id="1.10.510.10">
    <property type="entry name" value="Transferase(Phosphotransferase) domain 1"/>
    <property type="match status" value="1"/>
</dbReference>
<dbReference type="PROSITE" id="PS00108">
    <property type="entry name" value="PROTEIN_KINASE_ST"/>
    <property type="match status" value="1"/>
</dbReference>
<dbReference type="InterPro" id="IPR051681">
    <property type="entry name" value="Ser/Thr_Kinases-Pseudokinases"/>
</dbReference>
<dbReference type="Proteomes" id="UP000193986">
    <property type="component" value="Unassembled WGS sequence"/>
</dbReference>
<feature type="region of interest" description="Disordered" evidence="9">
    <location>
        <begin position="462"/>
        <end position="481"/>
    </location>
</feature>
<feature type="compositionally biased region" description="Pro residues" evidence="9">
    <location>
        <begin position="24"/>
        <end position="42"/>
    </location>
</feature>
<feature type="region of interest" description="Disordered" evidence="9">
    <location>
        <begin position="488"/>
        <end position="520"/>
    </location>
</feature>
<evidence type="ECO:0000256" key="8">
    <source>
        <dbReference type="ARBA" id="ARBA00048679"/>
    </source>
</evidence>